<feature type="binding site" evidence="7">
    <location>
        <begin position="10"/>
        <end position="12"/>
    </location>
    <ligand>
        <name>substrate</name>
    </ligand>
</feature>
<dbReference type="InterPro" id="IPR020861">
    <property type="entry name" value="Triosephosphate_isomerase_AS"/>
</dbReference>
<dbReference type="CDD" id="cd00311">
    <property type="entry name" value="TIM"/>
    <property type="match status" value="1"/>
</dbReference>
<dbReference type="InterPro" id="IPR000652">
    <property type="entry name" value="Triosephosphate_isomerase"/>
</dbReference>
<evidence type="ECO:0000256" key="4">
    <source>
        <dbReference type="ARBA" id="ARBA00022490"/>
    </source>
</evidence>
<dbReference type="PROSITE" id="PS00171">
    <property type="entry name" value="TIM_1"/>
    <property type="match status" value="1"/>
</dbReference>
<feature type="binding site" evidence="7">
    <location>
        <position position="174"/>
    </location>
    <ligand>
        <name>substrate</name>
    </ligand>
</feature>
<keyword evidence="6 7" id="KW-0413">Isomerase</keyword>
<evidence type="ECO:0000256" key="2">
    <source>
        <dbReference type="ARBA" id="ARBA00007422"/>
    </source>
</evidence>
<comment type="similarity">
    <text evidence="2 7 8">Belongs to the triosephosphate isomerase family.</text>
</comment>
<dbReference type="OrthoDB" id="9809429at2"/>
<comment type="function">
    <text evidence="7">Involved in the gluconeogenesis. Catalyzes stereospecifically the conversion of dihydroxyacetone phosphate (DHAP) to D-glyceraldehyde-3-phosphate (G3P).</text>
</comment>
<keyword evidence="3 7" id="KW-0312">Gluconeogenesis</keyword>
<proteinExistence type="inferred from homology"/>
<feature type="active site" description="Electrophile" evidence="7">
    <location>
        <position position="96"/>
    </location>
</feature>
<organism evidence="9 10">
    <name type="scientific">Novipirellula herctigrandis</name>
    <dbReference type="NCBI Taxonomy" id="2527986"/>
    <lineage>
        <taxon>Bacteria</taxon>
        <taxon>Pseudomonadati</taxon>
        <taxon>Planctomycetota</taxon>
        <taxon>Planctomycetia</taxon>
        <taxon>Pirellulales</taxon>
        <taxon>Pirellulaceae</taxon>
        <taxon>Novipirellula</taxon>
    </lineage>
</organism>
<comment type="subcellular location">
    <subcellularLocation>
        <location evidence="7 8">Cytoplasm</location>
    </subcellularLocation>
</comment>
<reference evidence="9 10" key="1">
    <citation type="submission" date="2019-02" db="EMBL/GenBank/DDBJ databases">
        <title>Deep-cultivation of Planctomycetes and their phenomic and genomic characterization uncovers novel biology.</title>
        <authorList>
            <person name="Wiegand S."/>
            <person name="Jogler M."/>
            <person name="Boedeker C."/>
            <person name="Pinto D."/>
            <person name="Vollmers J."/>
            <person name="Rivas-Marin E."/>
            <person name="Kohn T."/>
            <person name="Peeters S.H."/>
            <person name="Heuer A."/>
            <person name="Rast P."/>
            <person name="Oberbeckmann S."/>
            <person name="Bunk B."/>
            <person name="Jeske O."/>
            <person name="Meyerdierks A."/>
            <person name="Storesund J.E."/>
            <person name="Kallscheuer N."/>
            <person name="Luecker S."/>
            <person name="Lage O.M."/>
            <person name="Pohl T."/>
            <person name="Merkel B.J."/>
            <person name="Hornburger P."/>
            <person name="Mueller R.-W."/>
            <person name="Bruemmer F."/>
            <person name="Labrenz M."/>
            <person name="Spormann A.M."/>
            <person name="Op Den Camp H."/>
            <person name="Overmann J."/>
            <person name="Amann R."/>
            <person name="Jetten M.S.M."/>
            <person name="Mascher T."/>
            <person name="Medema M.H."/>
            <person name="Devos D.P."/>
            <person name="Kaster A.-K."/>
            <person name="Ovreas L."/>
            <person name="Rohde M."/>
            <person name="Galperin M.Y."/>
            <person name="Jogler C."/>
        </authorList>
    </citation>
    <scope>NUCLEOTIDE SEQUENCE [LARGE SCALE GENOMIC DNA]</scope>
    <source>
        <strain evidence="9 10">CA13</strain>
    </source>
</reference>
<dbReference type="Proteomes" id="UP000315010">
    <property type="component" value="Unassembled WGS sequence"/>
</dbReference>
<dbReference type="GO" id="GO:0004807">
    <property type="term" value="F:triose-phosphate isomerase activity"/>
    <property type="evidence" value="ECO:0007669"/>
    <property type="project" value="UniProtKB-UniRule"/>
</dbReference>
<dbReference type="SUPFAM" id="SSF51351">
    <property type="entry name" value="Triosephosphate isomerase (TIM)"/>
    <property type="match status" value="1"/>
</dbReference>
<keyword evidence="4 7" id="KW-0963">Cytoplasm</keyword>
<dbReference type="GO" id="GO:0019563">
    <property type="term" value="P:glycerol catabolic process"/>
    <property type="evidence" value="ECO:0007669"/>
    <property type="project" value="TreeGrafter"/>
</dbReference>
<dbReference type="GO" id="GO:0006094">
    <property type="term" value="P:gluconeogenesis"/>
    <property type="evidence" value="ECO:0007669"/>
    <property type="project" value="UniProtKB-UniRule"/>
</dbReference>
<comment type="subunit">
    <text evidence="7 8">Homodimer.</text>
</comment>
<evidence type="ECO:0000256" key="5">
    <source>
        <dbReference type="ARBA" id="ARBA00023152"/>
    </source>
</evidence>
<dbReference type="GO" id="GO:0046166">
    <property type="term" value="P:glyceraldehyde-3-phosphate biosynthetic process"/>
    <property type="evidence" value="ECO:0007669"/>
    <property type="project" value="TreeGrafter"/>
</dbReference>
<evidence type="ECO:0000256" key="7">
    <source>
        <dbReference type="HAMAP-Rule" id="MF_00147"/>
    </source>
</evidence>
<dbReference type="UniPathway" id="UPA00138"/>
<dbReference type="UniPathway" id="UPA00109">
    <property type="reaction ID" value="UER00189"/>
</dbReference>
<accession>A0A5C5YYC7</accession>
<keyword evidence="10" id="KW-1185">Reference proteome</keyword>
<dbReference type="GO" id="GO:0006096">
    <property type="term" value="P:glycolytic process"/>
    <property type="evidence" value="ECO:0007669"/>
    <property type="project" value="UniProtKB-UniRule"/>
</dbReference>
<sequence>MTRQTIIAGNWKMNMRCDNAVALAKGVVAAVGETPSVEVILCPPSVYLSEVGDAVAGSAVSLGAQNLYAAEDGAFTGEVNAAMLSDVGCGYVILGHSERRTLMGETDADVSKKLHAALAGNLVPIVCVGESLEEREADDTEKVIERQINGSLAGLDEVRAAGIVVAYEPIWAIGTGKTASPEQAEAVHAFIRKELGKMFGEDVAAQIRIQYGGSVKPSNAKELLGQTNIDGALVGGASLKVEDFAGIISAG</sequence>
<keyword evidence="5 7" id="KW-0324">Glycolysis</keyword>
<feature type="binding site" evidence="7">
    <location>
        <position position="214"/>
    </location>
    <ligand>
        <name>substrate</name>
    </ligand>
</feature>
<evidence type="ECO:0000256" key="3">
    <source>
        <dbReference type="ARBA" id="ARBA00022432"/>
    </source>
</evidence>
<dbReference type="Pfam" id="PF00121">
    <property type="entry name" value="TIM"/>
    <property type="match status" value="1"/>
</dbReference>
<dbReference type="GO" id="GO:0005829">
    <property type="term" value="C:cytosol"/>
    <property type="evidence" value="ECO:0007669"/>
    <property type="project" value="TreeGrafter"/>
</dbReference>
<dbReference type="HAMAP" id="MF_00147_B">
    <property type="entry name" value="TIM_B"/>
    <property type="match status" value="1"/>
</dbReference>
<feature type="active site" description="Proton acceptor" evidence="7">
    <location>
        <position position="168"/>
    </location>
</feature>
<dbReference type="EMBL" id="SJPJ01000001">
    <property type="protein sequence ID" value="TWT80095.1"/>
    <property type="molecule type" value="Genomic_DNA"/>
</dbReference>
<name>A0A5C5YYC7_9BACT</name>
<evidence type="ECO:0000256" key="6">
    <source>
        <dbReference type="ARBA" id="ARBA00023235"/>
    </source>
</evidence>
<gene>
    <name evidence="7" type="primary">tpiA</name>
    <name evidence="9" type="ORF">CA13_15080</name>
</gene>
<dbReference type="FunFam" id="3.20.20.70:FF:000016">
    <property type="entry name" value="Triosephosphate isomerase"/>
    <property type="match status" value="1"/>
</dbReference>
<comment type="pathway">
    <text evidence="1 7 8">Carbohydrate degradation; glycolysis; D-glyceraldehyde 3-phosphate from glycerone phosphate: step 1/1.</text>
</comment>
<dbReference type="RefSeq" id="WP_146395184.1">
    <property type="nucleotide sequence ID" value="NZ_SJPJ01000001.1"/>
</dbReference>
<dbReference type="NCBIfam" id="TIGR00419">
    <property type="entry name" value="tim"/>
    <property type="match status" value="1"/>
</dbReference>
<dbReference type="InterPro" id="IPR035990">
    <property type="entry name" value="TIM_sf"/>
</dbReference>
<evidence type="ECO:0000313" key="10">
    <source>
        <dbReference type="Proteomes" id="UP000315010"/>
    </source>
</evidence>
<dbReference type="PANTHER" id="PTHR21139">
    <property type="entry name" value="TRIOSEPHOSPHATE ISOMERASE"/>
    <property type="match status" value="1"/>
</dbReference>
<dbReference type="PROSITE" id="PS51440">
    <property type="entry name" value="TIM_2"/>
    <property type="match status" value="1"/>
</dbReference>
<evidence type="ECO:0000313" key="9">
    <source>
        <dbReference type="EMBL" id="TWT80095.1"/>
    </source>
</evidence>
<dbReference type="EC" id="5.3.1.1" evidence="7 8"/>
<dbReference type="Gene3D" id="3.20.20.70">
    <property type="entry name" value="Aldolase class I"/>
    <property type="match status" value="1"/>
</dbReference>
<comment type="catalytic activity">
    <reaction evidence="7 8">
        <text>D-glyceraldehyde 3-phosphate = dihydroxyacetone phosphate</text>
        <dbReference type="Rhea" id="RHEA:18585"/>
        <dbReference type="ChEBI" id="CHEBI:57642"/>
        <dbReference type="ChEBI" id="CHEBI:59776"/>
        <dbReference type="EC" id="5.3.1.1"/>
    </reaction>
</comment>
<dbReference type="InterPro" id="IPR013785">
    <property type="entry name" value="Aldolase_TIM"/>
</dbReference>
<dbReference type="AlphaFoldDB" id="A0A5C5YYC7"/>
<dbReference type="InterPro" id="IPR022896">
    <property type="entry name" value="TrioseP_Isoase_bac/euk"/>
</dbReference>
<dbReference type="PANTHER" id="PTHR21139:SF42">
    <property type="entry name" value="TRIOSEPHOSPHATE ISOMERASE"/>
    <property type="match status" value="1"/>
</dbReference>
<comment type="pathway">
    <text evidence="7 8">Carbohydrate biosynthesis; gluconeogenesis.</text>
</comment>
<feature type="binding site" evidence="7">
    <location>
        <begin position="235"/>
        <end position="236"/>
    </location>
    <ligand>
        <name>substrate</name>
    </ligand>
</feature>
<comment type="caution">
    <text evidence="9">The sequence shown here is derived from an EMBL/GenBank/DDBJ whole genome shotgun (WGS) entry which is preliminary data.</text>
</comment>
<protein>
    <recommendedName>
        <fullName evidence="7 8">Triosephosphate isomerase</fullName>
        <shortName evidence="7">TIM</shortName>
        <shortName evidence="7">TPI</shortName>
        <ecNumber evidence="7 8">5.3.1.1</ecNumber>
    </recommendedName>
    <alternativeName>
        <fullName evidence="7">Triose-phosphate isomerase</fullName>
    </alternativeName>
</protein>
<evidence type="ECO:0000256" key="1">
    <source>
        <dbReference type="ARBA" id="ARBA00004680"/>
    </source>
</evidence>
<evidence type="ECO:0000256" key="8">
    <source>
        <dbReference type="RuleBase" id="RU363013"/>
    </source>
</evidence>